<dbReference type="PATRIC" id="fig|1423.173.peg.4998"/>
<dbReference type="Proteomes" id="UP000032247">
    <property type="component" value="Unassembled WGS sequence"/>
</dbReference>
<dbReference type="EMBL" id="JXBC01000014">
    <property type="protein sequence ID" value="KIU04535.1"/>
    <property type="molecule type" value="Genomic_DNA"/>
</dbReference>
<proteinExistence type="predicted"/>
<dbReference type="AlphaFoldDB" id="A0A0D1K8S8"/>
<sequence length="213" mass="24483">MFNSILIILITILIVGGFLIFVALKLFAGALSGIFGIFGGRNRDENRPSQNDNNSSPKILRRGIGLFLGILLAVFLYKSFIDSDSGMSLLNIRLQDRIQNSYKESLQLHQEGANYRFSRYGTEGVFANMKYDTEFQREHLGAEGYILKVDYEDANESDKEKLFELLKEDRKLFPEWVENDLKKNLAGSNIKENEELYSDKNGFEFYKYDKKGN</sequence>
<dbReference type="RefSeq" id="WP_043859125.1">
    <property type="nucleotide sequence ID" value="NZ_CP061871.1"/>
</dbReference>
<evidence type="ECO:0000313" key="1">
    <source>
        <dbReference type="EMBL" id="KIU04535.1"/>
    </source>
</evidence>
<organism evidence="1 2">
    <name type="scientific">Bacillus subtilis</name>
    <dbReference type="NCBI Taxonomy" id="1423"/>
    <lineage>
        <taxon>Bacteria</taxon>
        <taxon>Bacillati</taxon>
        <taxon>Bacillota</taxon>
        <taxon>Bacilli</taxon>
        <taxon>Bacillales</taxon>
        <taxon>Bacillaceae</taxon>
        <taxon>Bacillus</taxon>
    </lineage>
</organism>
<reference evidence="1 2" key="1">
    <citation type="submission" date="2014-12" db="EMBL/GenBank/DDBJ databases">
        <title>Comparative genome analysis of Bacillus coagulans HM-08, Clostridium butyricum HM-68, Bacillus subtilis HM-66 and Bacillus licheniformis BL-09.</title>
        <authorList>
            <person name="Zhang H."/>
        </authorList>
    </citation>
    <scope>NUCLEOTIDE SEQUENCE [LARGE SCALE GENOMIC DNA]</scope>
    <source>
        <strain evidence="1 2">HM-66</strain>
    </source>
</reference>
<dbReference type="GeneID" id="39574424"/>
<gene>
    <name evidence="1" type="ORF">SC09_contig8orf00201</name>
</gene>
<protein>
    <submittedName>
        <fullName evidence="1">Uncharacterized protein</fullName>
    </submittedName>
</protein>
<comment type="caution">
    <text evidence="1">The sequence shown here is derived from an EMBL/GenBank/DDBJ whole genome shotgun (WGS) entry which is preliminary data.</text>
</comment>
<name>A0A0D1K8S8_BACIU</name>
<evidence type="ECO:0000313" key="2">
    <source>
        <dbReference type="Proteomes" id="UP000032247"/>
    </source>
</evidence>
<accession>A0A0D1K8S8</accession>